<feature type="domain" description="IPT/TIG" evidence="2">
    <location>
        <begin position="42"/>
        <end position="112"/>
    </location>
</feature>
<feature type="domain" description="IPT/TIG" evidence="2">
    <location>
        <begin position="124"/>
        <end position="201"/>
    </location>
</feature>
<accession>A0A1G6RZB4</accession>
<dbReference type="OrthoDB" id="708305at2"/>
<dbReference type="STRING" id="1285928.SAMN04487894_10622"/>
<dbReference type="CDD" id="cd00603">
    <property type="entry name" value="IPT_PCSR"/>
    <property type="match status" value="1"/>
</dbReference>
<dbReference type="Gene3D" id="2.60.40.10">
    <property type="entry name" value="Immunoglobulins"/>
    <property type="match status" value="3"/>
</dbReference>
<evidence type="ECO:0000313" key="3">
    <source>
        <dbReference type="EMBL" id="SDD10000.1"/>
    </source>
</evidence>
<proteinExistence type="predicted"/>
<keyword evidence="1" id="KW-0732">Signal</keyword>
<dbReference type="Pfam" id="PF01833">
    <property type="entry name" value="TIG"/>
    <property type="match status" value="3"/>
</dbReference>
<evidence type="ECO:0000313" key="4">
    <source>
        <dbReference type="Proteomes" id="UP000198757"/>
    </source>
</evidence>
<evidence type="ECO:0000256" key="1">
    <source>
        <dbReference type="ARBA" id="ARBA00022729"/>
    </source>
</evidence>
<gene>
    <name evidence="3" type="ORF">SAMN04487894_10622</name>
</gene>
<dbReference type="Proteomes" id="UP000198757">
    <property type="component" value="Unassembled WGS sequence"/>
</dbReference>
<dbReference type="RefSeq" id="WP_090390354.1">
    <property type="nucleotide sequence ID" value="NZ_FMZO01000006.1"/>
</dbReference>
<dbReference type="AlphaFoldDB" id="A0A1G6RZB4"/>
<dbReference type="EMBL" id="FMZO01000006">
    <property type="protein sequence ID" value="SDD10000.1"/>
    <property type="molecule type" value="Genomic_DNA"/>
</dbReference>
<dbReference type="InterPro" id="IPR013783">
    <property type="entry name" value="Ig-like_fold"/>
</dbReference>
<sequence length="599" mass="64868">MHKYTFCFLLLSMLLFDCKKEAASNTKELPSNPIKPSVPSTPSILTVTPLQGKLGDTIVINGSNFSDTMTRNKLTMRGIEASIIEATVSTLKAIVPDMVSNGPVKVSVNGKEAVGPDFTFLVLPKIESLLPATGQQGDTITIMGAYFGADTSANKVTMNGVDAKVVSGNANTLRVLVPDMRTPGAVQVKTAVGLSNNASFSFFVPPAPVINSIAPLTITQGDTITISGANFNPTAAGNTLTINGSSMKIVKAAPTFLQYVFEYPALHGNVSFNFQLATNGGTVARNDNFKVYDVYVMGNDLNRFDIWNAKYWKNGQQIMLSDEKKGSWAKSIAVLNSDVYVGGAYTPQAPLLPPGFTRDIAQYWKNGIAYALITDTTSYINNVSNQGQVGFHGMFAENNNLHILYMEVFQNGQYSYHVNYWKNGIVKVLQGSGCDGIYVSGNDIYRLDRDGYWKNEIYYPVGDGAEALSAMCVSGNDIYISAVKTIASFHQIVRYYKNGVLERTLTDGTSSANARCIYVSGNDVYVGGWDGDPAVYWKNGIKYILNTWGSVNDIKMIDGNLYMCGSEGGSAKYWKNGVGKTLPAIAGASQSLAGEIFLY</sequence>
<name>A0A1G6RZB4_NIADE</name>
<keyword evidence="4" id="KW-1185">Reference proteome</keyword>
<dbReference type="InterPro" id="IPR052387">
    <property type="entry name" value="Fibrocystin"/>
</dbReference>
<evidence type="ECO:0000259" key="2">
    <source>
        <dbReference type="Pfam" id="PF01833"/>
    </source>
</evidence>
<organism evidence="3 4">
    <name type="scientific">Niabella drilacis (strain DSM 25811 / CCM 8410 / CCUG 62505 / LMG 26954 / E90)</name>
    <dbReference type="NCBI Taxonomy" id="1285928"/>
    <lineage>
        <taxon>Bacteria</taxon>
        <taxon>Pseudomonadati</taxon>
        <taxon>Bacteroidota</taxon>
        <taxon>Chitinophagia</taxon>
        <taxon>Chitinophagales</taxon>
        <taxon>Chitinophagaceae</taxon>
        <taxon>Niabella</taxon>
    </lineage>
</organism>
<dbReference type="SUPFAM" id="SSF81296">
    <property type="entry name" value="E set domains"/>
    <property type="match status" value="3"/>
</dbReference>
<dbReference type="InterPro" id="IPR002909">
    <property type="entry name" value="IPT_dom"/>
</dbReference>
<dbReference type="PANTHER" id="PTHR46769:SF2">
    <property type="entry name" value="FIBROCYSTIN-L ISOFORM 2 PRECURSOR-RELATED"/>
    <property type="match status" value="1"/>
</dbReference>
<reference evidence="4" key="1">
    <citation type="submission" date="2016-10" db="EMBL/GenBank/DDBJ databases">
        <authorList>
            <person name="Varghese N."/>
            <person name="Submissions S."/>
        </authorList>
    </citation>
    <scope>NUCLEOTIDE SEQUENCE [LARGE SCALE GENOMIC DNA]</scope>
    <source>
        <strain evidence="4">DSM 25811 / CCM 8410 / LMG 26954 / E90</strain>
    </source>
</reference>
<protein>
    <submittedName>
        <fullName evidence="3">IPT/TIG domain-containing protein</fullName>
    </submittedName>
</protein>
<dbReference type="InterPro" id="IPR014756">
    <property type="entry name" value="Ig_E-set"/>
</dbReference>
<dbReference type="PANTHER" id="PTHR46769">
    <property type="entry name" value="POLYCYSTIC KIDNEY AND HEPATIC DISEASE 1 (AUTOSOMAL RECESSIVE)-LIKE 1"/>
    <property type="match status" value="1"/>
</dbReference>
<feature type="domain" description="IPT/TIG" evidence="2">
    <location>
        <begin position="208"/>
        <end position="290"/>
    </location>
</feature>